<feature type="region of interest" description="Disordered" evidence="1">
    <location>
        <begin position="69"/>
        <end position="157"/>
    </location>
</feature>
<evidence type="ECO:0000256" key="1">
    <source>
        <dbReference type="SAM" id="MobiDB-lite"/>
    </source>
</evidence>
<feature type="region of interest" description="Disordered" evidence="1">
    <location>
        <begin position="1"/>
        <end position="31"/>
    </location>
</feature>
<evidence type="ECO:0000313" key="3">
    <source>
        <dbReference type="Proteomes" id="UP000002968"/>
    </source>
</evidence>
<evidence type="ECO:0000313" key="2">
    <source>
        <dbReference type="EMBL" id="EFL37254.1"/>
    </source>
</evidence>
<name>D9Y290_9ACTN</name>
<dbReference type="STRING" id="467200.SSRG_00058"/>
<dbReference type="EMBL" id="GG657758">
    <property type="protein sequence ID" value="EFL37254.1"/>
    <property type="molecule type" value="Genomic_DNA"/>
</dbReference>
<reference evidence="2" key="1">
    <citation type="submission" date="2009-02" db="EMBL/GenBank/DDBJ databases">
        <title>Annotation of Streptomyces griseoflavus strain Tu4000.</title>
        <authorList>
            <consortium name="The Broad Institute Genome Sequencing Platform"/>
            <consortium name="Broad Institute Microbial Sequencing Center"/>
            <person name="Fischbach M."/>
            <person name="Godfrey P."/>
            <person name="Ward D."/>
            <person name="Young S."/>
            <person name="Zeng Q."/>
            <person name="Koehrsen M."/>
            <person name="Alvarado L."/>
            <person name="Berlin A.M."/>
            <person name="Bochicchio J."/>
            <person name="Borenstein D."/>
            <person name="Chapman S.B."/>
            <person name="Chen Z."/>
            <person name="Engels R."/>
            <person name="Freedman E."/>
            <person name="Gellesch M."/>
            <person name="Goldberg J."/>
            <person name="Griggs A."/>
            <person name="Gujja S."/>
            <person name="Heilman E.R."/>
            <person name="Heiman D.I."/>
            <person name="Hepburn T.A."/>
            <person name="Howarth C."/>
            <person name="Jen D."/>
            <person name="Larson L."/>
            <person name="Lewis B."/>
            <person name="Mehta T."/>
            <person name="Park D."/>
            <person name="Pearson M."/>
            <person name="Richards J."/>
            <person name="Roberts A."/>
            <person name="Saif S."/>
            <person name="Shea T.D."/>
            <person name="Shenoy N."/>
            <person name="Sisk P."/>
            <person name="Stolte C."/>
            <person name="Sykes S.N."/>
            <person name="Thomson T."/>
            <person name="Walk T."/>
            <person name="White J."/>
            <person name="Yandava C."/>
            <person name="Straight P."/>
            <person name="Clardy J."/>
            <person name="Hung D."/>
            <person name="Kolter R."/>
            <person name="Mekalanos J."/>
            <person name="Walker S."/>
            <person name="Walsh C.T."/>
            <person name="Wieland-Brown L.C."/>
            <person name="Haas B."/>
            <person name="Nusbaum C."/>
            <person name="Birren B."/>
        </authorList>
    </citation>
    <scope>NUCLEOTIDE SEQUENCE [LARGE SCALE GENOMIC DNA]</scope>
    <source>
        <strain evidence="2">Tu4000</strain>
    </source>
</reference>
<feature type="compositionally biased region" description="Low complexity" evidence="1">
    <location>
        <begin position="119"/>
        <end position="128"/>
    </location>
</feature>
<feature type="compositionally biased region" description="Basic and acidic residues" evidence="1">
    <location>
        <begin position="18"/>
        <end position="31"/>
    </location>
</feature>
<accession>D9Y290</accession>
<dbReference type="AlphaFoldDB" id="D9Y290"/>
<dbReference type="Proteomes" id="UP000002968">
    <property type="component" value="Unassembled WGS sequence"/>
</dbReference>
<feature type="compositionally biased region" description="Basic residues" evidence="1">
    <location>
        <begin position="1"/>
        <end position="12"/>
    </location>
</feature>
<gene>
    <name evidence="2" type="ORF">SSRG_00058</name>
</gene>
<organism evidence="2 3">
    <name type="scientific">Streptomyces griseoflavus Tu4000</name>
    <dbReference type="NCBI Taxonomy" id="467200"/>
    <lineage>
        <taxon>Bacteria</taxon>
        <taxon>Bacillati</taxon>
        <taxon>Actinomycetota</taxon>
        <taxon>Actinomycetes</taxon>
        <taxon>Kitasatosporales</taxon>
        <taxon>Streptomycetaceae</taxon>
        <taxon>Streptomyces</taxon>
    </lineage>
</organism>
<sequence>MASARPTRRRPSSSRPGSRRESAGESDKALRGWLREQKAAYLHLTDPVAAQQALAGALADNTFVLRSAAAARDRSPGATWGPVPARSSPTGPYPPTPRQHALAPPRRPPPRPPAPPADAPVSPALPEVPARPPRRPPARPAPPARPRRATHRRPCRG</sequence>
<feature type="compositionally biased region" description="Pro residues" evidence="1">
    <location>
        <begin position="105"/>
        <end position="118"/>
    </location>
</feature>
<keyword evidence="3" id="KW-1185">Reference proteome</keyword>
<protein>
    <submittedName>
        <fullName evidence="2">Uncharacterized protein</fullName>
    </submittedName>
</protein>
<dbReference type="HOGENOM" id="CLU_1676856_0_0_11"/>
<proteinExistence type="predicted"/>
<feature type="compositionally biased region" description="Basic residues" evidence="1">
    <location>
        <begin position="145"/>
        <end position="157"/>
    </location>
</feature>